<accession>A0A395HWX4</accession>
<protein>
    <recommendedName>
        <fullName evidence="4">DUF1275 domain protein</fullName>
    </recommendedName>
</protein>
<dbReference type="InterPro" id="IPR010699">
    <property type="entry name" value="DUF1275"/>
</dbReference>
<dbReference type="PANTHER" id="PTHR37488:SF1">
    <property type="entry name" value="DUF1275 DOMAIN PROTEIN"/>
    <property type="match status" value="1"/>
</dbReference>
<dbReference type="STRING" id="1450537.A0A395HWX4"/>
<dbReference type="PANTHER" id="PTHR37488">
    <property type="entry name" value="DUF1275 DOMAIN-CONTAINING PROTEIN"/>
    <property type="match status" value="1"/>
</dbReference>
<keyword evidence="1" id="KW-0472">Membrane</keyword>
<dbReference type="Pfam" id="PF06912">
    <property type="entry name" value="DUF1275"/>
    <property type="match status" value="1"/>
</dbReference>
<keyword evidence="3" id="KW-1185">Reference proteome</keyword>
<gene>
    <name evidence="2" type="ORF">BO97DRAFT_405741</name>
</gene>
<dbReference type="VEuPathDB" id="FungiDB:BO97DRAFT_405741"/>
<evidence type="ECO:0000256" key="1">
    <source>
        <dbReference type="SAM" id="Phobius"/>
    </source>
</evidence>
<feature type="transmembrane region" description="Helical" evidence="1">
    <location>
        <begin position="259"/>
        <end position="277"/>
    </location>
</feature>
<dbReference type="GeneID" id="37199544"/>
<feature type="transmembrane region" description="Helical" evidence="1">
    <location>
        <begin position="197"/>
        <end position="218"/>
    </location>
</feature>
<name>A0A395HWX4_ASPHC</name>
<reference evidence="2 3" key="1">
    <citation type="submission" date="2018-02" db="EMBL/GenBank/DDBJ databases">
        <title>The genomes of Aspergillus section Nigri reveals drivers in fungal speciation.</title>
        <authorList>
            <consortium name="DOE Joint Genome Institute"/>
            <person name="Vesth T.C."/>
            <person name="Nybo J."/>
            <person name="Theobald S."/>
            <person name="Brandl J."/>
            <person name="Frisvad J.C."/>
            <person name="Nielsen K.F."/>
            <person name="Lyhne E.K."/>
            <person name="Kogle M.E."/>
            <person name="Kuo A."/>
            <person name="Riley R."/>
            <person name="Clum A."/>
            <person name="Nolan M."/>
            <person name="Lipzen A."/>
            <person name="Salamov A."/>
            <person name="Henrissat B."/>
            <person name="Wiebenga A."/>
            <person name="De vries R.P."/>
            <person name="Grigoriev I.V."/>
            <person name="Mortensen U.H."/>
            <person name="Andersen M.R."/>
            <person name="Baker S.E."/>
        </authorList>
    </citation>
    <scope>NUCLEOTIDE SEQUENCE [LARGE SCALE GENOMIC DNA]</scope>
    <source>
        <strain evidence="2 3">CBS 101889</strain>
    </source>
</reference>
<keyword evidence="1" id="KW-0812">Transmembrane</keyword>
<evidence type="ECO:0000313" key="3">
    <source>
        <dbReference type="Proteomes" id="UP000248961"/>
    </source>
</evidence>
<evidence type="ECO:0008006" key="4">
    <source>
        <dbReference type="Google" id="ProtNLM"/>
    </source>
</evidence>
<dbReference type="RefSeq" id="XP_025551163.1">
    <property type="nucleotide sequence ID" value="XM_025695255.1"/>
</dbReference>
<dbReference type="EMBL" id="KZ824285">
    <property type="protein sequence ID" value="RAL12009.1"/>
    <property type="molecule type" value="Genomic_DNA"/>
</dbReference>
<proteinExistence type="predicted"/>
<feature type="transmembrane region" description="Helical" evidence="1">
    <location>
        <begin position="110"/>
        <end position="128"/>
    </location>
</feature>
<sequence>MARSNMPYHQFPAHERDSLLGRNRNAPTGASTTTTPWRLTQLKTHLHQPVSRRYTDLILLICYIITGLLDSSAVFIWGSFVSMQTGNTVYAGLGLLAGVDQASGDRSLKALISITSFCGGSFFFACLHRHLFGGPRVRGALALSFALQTLCIAVAAVITGVYRPPRGAGLGWTTAVPLALVAFQGSGQAVASRVLQFSALTSVVLTSIYCDLFSAPVLGASSVAGNPDEWRRLGAVLALVVGVVMGGFWAKSEVGLQGALWTAVGLKAGITVTWLWWREEKVGGDEEEEEE</sequence>
<keyword evidence="1" id="KW-1133">Transmembrane helix</keyword>
<evidence type="ECO:0000313" key="2">
    <source>
        <dbReference type="EMBL" id="RAL12009.1"/>
    </source>
</evidence>
<organism evidence="2 3">
    <name type="scientific">Aspergillus homomorphus (strain CBS 101889)</name>
    <dbReference type="NCBI Taxonomy" id="1450537"/>
    <lineage>
        <taxon>Eukaryota</taxon>
        <taxon>Fungi</taxon>
        <taxon>Dikarya</taxon>
        <taxon>Ascomycota</taxon>
        <taxon>Pezizomycotina</taxon>
        <taxon>Eurotiomycetes</taxon>
        <taxon>Eurotiomycetidae</taxon>
        <taxon>Eurotiales</taxon>
        <taxon>Aspergillaceae</taxon>
        <taxon>Aspergillus</taxon>
        <taxon>Aspergillus subgen. Circumdati</taxon>
    </lineage>
</organism>
<dbReference type="OrthoDB" id="5288586at2759"/>
<feature type="transmembrane region" description="Helical" evidence="1">
    <location>
        <begin position="57"/>
        <end position="80"/>
    </location>
</feature>
<feature type="transmembrane region" description="Helical" evidence="1">
    <location>
        <begin position="140"/>
        <end position="162"/>
    </location>
</feature>
<dbReference type="AlphaFoldDB" id="A0A395HWX4"/>
<feature type="transmembrane region" description="Helical" evidence="1">
    <location>
        <begin position="230"/>
        <end position="250"/>
    </location>
</feature>
<dbReference type="Proteomes" id="UP000248961">
    <property type="component" value="Unassembled WGS sequence"/>
</dbReference>